<gene>
    <name evidence="2" type="ORF">C9374_005858</name>
</gene>
<dbReference type="RefSeq" id="XP_044547745.1">
    <property type="nucleotide sequence ID" value="XM_044695654.1"/>
</dbReference>
<evidence type="ECO:0000313" key="3">
    <source>
        <dbReference type="Proteomes" id="UP000816034"/>
    </source>
</evidence>
<dbReference type="Pfam" id="PF13475">
    <property type="entry name" value="DUF4116"/>
    <property type="match status" value="4"/>
</dbReference>
<accession>A0AA88GJC3</accession>
<feature type="domain" description="DUF4116" evidence="1">
    <location>
        <begin position="150"/>
        <end position="193"/>
    </location>
</feature>
<evidence type="ECO:0000313" key="2">
    <source>
        <dbReference type="EMBL" id="KAG2382066.1"/>
    </source>
</evidence>
<dbReference type="Proteomes" id="UP000816034">
    <property type="component" value="Unassembled WGS sequence"/>
</dbReference>
<feature type="domain" description="DUF4116" evidence="1">
    <location>
        <begin position="100"/>
        <end position="148"/>
    </location>
</feature>
<name>A0AA88GJC3_NAELO</name>
<feature type="domain" description="DUF4116" evidence="1">
    <location>
        <begin position="317"/>
        <end position="365"/>
    </location>
</feature>
<sequence length="540" mass="62929">MSQHDDMMTQTTGVRILLVDFYQVDFDHIPTQDLPSNMQVLLKKNFSWQLLGKKKWFSNRELKYENFFPVEFMNDPEFVLNHIKKYGYGLKFASTQLKKDRDFVLKVVQHNGLELRFADEPIRNDKEVVLAAAKENYRSFSCTSKALRSDKEYVLKVVKQNGKAIFWGYQCRNYKQVALATVKQKGTALKYIRYNNSSNSYWYKPAALEAFKLDKKTLHYVSHKLLKAVRYVPSLRYSKWYQTVALEAIKQDKKALRYVSEDFLQRHDFMLQALKLIFPEEFETSFSFDYSSKEIMMKIIQEFGFLLEFVSNELKCDREIVLSAVRNHGRSLEFASNNLKNDKEIALLAVQQDGWALNYASTELRRDKQVVLAAVNQNGIALQFVPEELENDREVVLTAVAQNGDALIFASDKMKKDRQVVLTAVKQYGRAIVFADYELKSDPEIWLEVSQLDVKDLQKHCKDLLSDRQFLLKIAKFVGHPLLSLIPTEVINDDEFMVTLTDEIKSYGSVSEYSDELYQERMETFYYGVYSGSSLDMRNE</sequence>
<dbReference type="GeneID" id="68098313"/>
<keyword evidence="3" id="KW-1185">Reference proteome</keyword>
<dbReference type="InterPro" id="IPR025197">
    <property type="entry name" value="DUF4116"/>
</dbReference>
<protein>
    <recommendedName>
        <fullName evidence="1">DUF4116 domain-containing protein</fullName>
    </recommendedName>
</protein>
<dbReference type="AlphaFoldDB" id="A0AA88GJC3"/>
<reference evidence="2 3" key="1">
    <citation type="journal article" date="2018" name="BMC Genomics">
        <title>The genome of Naegleria lovaniensis, the basis for a comparative approach to unravel pathogenicity factors of the human pathogenic amoeba N. fowleri.</title>
        <authorList>
            <person name="Liechti N."/>
            <person name="Schurch N."/>
            <person name="Bruggmann R."/>
            <person name="Wittwer M."/>
        </authorList>
    </citation>
    <scope>NUCLEOTIDE SEQUENCE [LARGE SCALE GENOMIC DNA]</scope>
    <source>
        <strain evidence="2 3">ATCC 30569</strain>
    </source>
</reference>
<evidence type="ECO:0000259" key="1">
    <source>
        <dbReference type="Pfam" id="PF13475"/>
    </source>
</evidence>
<feature type="domain" description="DUF4116" evidence="1">
    <location>
        <begin position="392"/>
        <end position="440"/>
    </location>
</feature>
<organism evidence="2 3">
    <name type="scientific">Naegleria lovaniensis</name>
    <name type="common">Amoeba</name>
    <dbReference type="NCBI Taxonomy" id="51637"/>
    <lineage>
        <taxon>Eukaryota</taxon>
        <taxon>Discoba</taxon>
        <taxon>Heterolobosea</taxon>
        <taxon>Tetramitia</taxon>
        <taxon>Eutetramitia</taxon>
        <taxon>Vahlkampfiidae</taxon>
        <taxon>Naegleria</taxon>
    </lineage>
</organism>
<proteinExistence type="predicted"/>
<comment type="caution">
    <text evidence="2">The sequence shown here is derived from an EMBL/GenBank/DDBJ whole genome shotgun (WGS) entry which is preliminary data.</text>
</comment>
<dbReference type="EMBL" id="PYSW02000025">
    <property type="protein sequence ID" value="KAG2382066.1"/>
    <property type="molecule type" value="Genomic_DNA"/>
</dbReference>